<protein>
    <submittedName>
        <fullName evidence="2">Uncharacterized protein</fullName>
    </submittedName>
</protein>
<evidence type="ECO:0000313" key="2">
    <source>
        <dbReference type="EMBL" id="KIK91378.1"/>
    </source>
</evidence>
<dbReference type="AlphaFoldDB" id="A0A0D0DJS2"/>
<proteinExistence type="predicted"/>
<feature type="region of interest" description="Disordered" evidence="1">
    <location>
        <begin position="44"/>
        <end position="63"/>
    </location>
</feature>
<dbReference type="InParanoid" id="A0A0D0DJS2"/>
<reference evidence="2 3" key="1">
    <citation type="submission" date="2014-04" db="EMBL/GenBank/DDBJ databases">
        <authorList>
            <consortium name="DOE Joint Genome Institute"/>
            <person name="Kuo A."/>
            <person name="Kohler A."/>
            <person name="Jargeat P."/>
            <person name="Nagy L.G."/>
            <person name="Floudas D."/>
            <person name="Copeland A."/>
            <person name="Barry K.W."/>
            <person name="Cichocki N."/>
            <person name="Veneault-Fourrey C."/>
            <person name="LaButti K."/>
            <person name="Lindquist E.A."/>
            <person name="Lipzen A."/>
            <person name="Lundell T."/>
            <person name="Morin E."/>
            <person name="Murat C."/>
            <person name="Sun H."/>
            <person name="Tunlid A."/>
            <person name="Henrissat B."/>
            <person name="Grigoriev I.V."/>
            <person name="Hibbett D.S."/>
            <person name="Martin F."/>
            <person name="Nordberg H.P."/>
            <person name="Cantor M.N."/>
            <person name="Hua S.X."/>
        </authorList>
    </citation>
    <scope>NUCLEOTIDE SEQUENCE [LARGE SCALE GENOMIC DNA]</scope>
    <source>
        <strain evidence="2 3">Ve08.2h10</strain>
    </source>
</reference>
<dbReference type="OrthoDB" id="10332929at2759"/>
<feature type="region of interest" description="Disordered" evidence="1">
    <location>
        <begin position="128"/>
        <end position="155"/>
    </location>
</feature>
<organism evidence="2 3">
    <name type="scientific">Paxillus rubicundulus Ve08.2h10</name>
    <dbReference type="NCBI Taxonomy" id="930991"/>
    <lineage>
        <taxon>Eukaryota</taxon>
        <taxon>Fungi</taxon>
        <taxon>Dikarya</taxon>
        <taxon>Basidiomycota</taxon>
        <taxon>Agaricomycotina</taxon>
        <taxon>Agaricomycetes</taxon>
        <taxon>Agaricomycetidae</taxon>
        <taxon>Boletales</taxon>
        <taxon>Paxilineae</taxon>
        <taxon>Paxillaceae</taxon>
        <taxon>Paxillus</taxon>
    </lineage>
</organism>
<name>A0A0D0DJS2_9AGAM</name>
<sequence>MSISKRRWFLQLNYIQTAAQYSCWKVIRHTPVTSRSLRLRDKEMSQPAAMPTMGRTDQSSTCMKSQHIGDNRLSWPIHSAYMRYWRDDYALSTHSTAFSFAPGCREDRSQGDDRLDEISYAGSTLDSITGSSASGSTTHSYSGVNTAAPFPEQAPPPALTSVAPIFQSSLPPLYPLQSLGPSWPPNAGWGPEGNPLDLIVQYPNHSISLNPHGTGSGISAISNMNERQENVGQPGPFLHPNPGPSYNIAVHHTITMPVPVSVTCAYLNCCRFHTRD</sequence>
<feature type="compositionally biased region" description="Low complexity" evidence="1">
    <location>
        <begin position="128"/>
        <end position="151"/>
    </location>
</feature>
<gene>
    <name evidence="2" type="ORF">PAXRUDRAFT_634144</name>
</gene>
<dbReference type="EMBL" id="KN825394">
    <property type="protein sequence ID" value="KIK91378.1"/>
    <property type="molecule type" value="Genomic_DNA"/>
</dbReference>
<reference evidence="3" key="2">
    <citation type="submission" date="2015-01" db="EMBL/GenBank/DDBJ databases">
        <title>Evolutionary Origins and Diversification of the Mycorrhizal Mutualists.</title>
        <authorList>
            <consortium name="DOE Joint Genome Institute"/>
            <consortium name="Mycorrhizal Genomics Consortium"/>
            <person name="Kohler A."/>
            <person name="Kuo A."/>
            <person name="Nagy L.G."/>
            <person name="Floudas D."/>
            <person name="Copeland A."/>
            <person name="Barry K.W."/>
            <person name="Cichocki N."/>
            <person name="Veneault-Fourrey C."/>
            <person name="LaButti K."/>
            <person name="Lindquist E.A."/>
            <person name="Lipzen A."/>
            <person name="Lundell T."/>
            <person name="Morin E."/>
            <person name="Murat C."/>
            <person name="Riley R."/>
            <person name="Ohm R."/>
            <person name="Sun H."/>
            <person name="Tunlid A."/>
            <person name="Henrissat B."/>
            <person name="Grigoriev I.V."/>
            <person name="Hibbett D.S."/>
            <person name="Martin F."/>
        </authorList>
    </citation>
    <scope>NUCLEOTIDE SEQUENCE [LARGE SCALE GENOMIC DNA]</scope>
    <source>
        <strain evidence="3">Ve08.2h10</strain>
    </source>
</reference>
<evidence type="ECO:0000256" key="1">
    <source>
        <dbReference type="SAM" id="MobiDB-lite"/>
    </source>
</evidence>
<dbReference type="HOGENOM" id="CLU_1008664_0_0_1"/>
<evidence type="ECO:0000313" key="3">
    <source>
        <dbReference type="Proteomes" id="UP000054538"/>
    </source>
</evidence>
<accession>A0A0D0DJS2</accession>
<keyword evidence="3" id="KW-1185">Reference proteome</keyword>
<dbReference type="Proteomes" id="UP000054538">
    <property type="component" value="Unassembled WGS sequence"/>
</dbReference>